<gene>
    <name evidence="1" type="ORF">C7B43_08085</name>
</gene>
<evidence type="ECO:0000313" key="2">
    <source>
        <dbReference type="Proteomes" id="UP000242699"/>
    </source>
</evidence>
<protein>
    <submittedName>
        <fullName evidence="1">Uncharacterized protein</fullName>
    </submittedName>
</protein>
<evidence type="ECO:0000313" key="1">
    <source>
        <dbReference type="EMBL" id="PSR29608.1"/>
    </source>
</evidence>
<sequence length="66" mass="7320">MGQGEEVLAFANAWPGQAISISSFVRKKGGHRDFIRLGTVPIRMRHNRGHWPLTASAHDYSDTAES</sequence>
<proteinExistence type="predicted"/>
<accession>A0A2T2X581</accession>
<dbReference type="AlphaFoldDB" id="A0A2T2X581"/>
<organism evidence="1 2">
    <name type="scientific">Sulfobacillus benefaciens</name>
    <dbReference type="NCBI Taxonomy" id="453960"/>
    <lineage>
        <taxon>Bacteria</taxon>
        <taxon>Bacillati</taxon>
        <taxon>Bacillota</taxon>
        <taxon>Clostridia</taxon>
        <taxon>Eubacteriales</taxon>
        <taxon>Clostridiales Family XVII. Incertae Sedis</taxon>
        <taxon>Sulfobacillus</taxon>
    </lineage>
</organism>
<reference evidence="1 2" key="1">
    <citation type="journal article" date="2014" name="BMC Genomics">
        <title>Comparison of environmental and isolate Sulfobacillus genomes reveals diverse carbon, sulfur, nitrogen, and hydrogen metabolisms.</title>
        <authorList>
            <person name="Justice N.B."/>
            <person name="Norman A."/>
            <person name="Brown C.T."/>
            <person name="Singh A."/>
            <person name="Thomas B.C."/>
            <person name="Banfield J.F."/>
        </authorList>
    </citation>
    <scope>NUCLEOTIDE SEQUENCE [LARGE SCALE GENOMIC DNA]</scope>
    <source>
        <strain evidence="1">AMDSBA1</strain>
    </source>
</reference>
<dbReference type="EMBL" id="PXYT01000015">
    <property type="protein sequence ID" value="PSR29608.1"/>
    <property type="molecule type" value="Genomic_DNA"/>
</dbReference>
<dbReference type="Proteomes" id="UP000242699">
    <property type="component" value="Unassembled WGS sequence"/>
</dbReference>
<comment type="caution">
    <text evidence="1">The sequence shown here is derived from an EMBL/GenBank/DDBJ whole genome shotgun (WGS) entry which is preliminary data.</text>
</comment>
<name>A0A2T2X581_9FIRM</name>